<name>A0A151RVS5_CAJCA</name>
<dbReference type="InterPro" id="IPR046796">
    <property type="entry name" value="Transposase_32_dom"/>
</dbReference>
<dbReference type="Pfam" id="PF20167">
    <property type="entry name" value="Transposase_32"/>
    <property type="match status" value="1"/>
</dbReference>
<dbReference type="Gramene" id="C.cajan_31257.t">
    <property type="protein sequence ID" value="C.cajan_31257.t.cds1"/>
    <property type="gene ID" value="C.cajan_31257"/>
</dbReference>
<sequence>MSLKNPVYPDLVRVFYSDLEIRNGVIYSEVKKIPIVINQSFFFDLLKLSNQGTLFEKKITDEWKEDYSHPNARRMISVDNIDMSGRLLAGSIKFDYRIMHYIIVRVLLPRTTNLAQATEEDLILIWALITGREFSWAHLIRNRMNKALHANAPLPYPHFITTILEQFNVPLDNEAWVLIKRSFKIGATAVASFGYKKTQDNTWVRKRDFQDVDPDDRTPSPPPLDPSSTLLIDVLNEIRDLHFYVGEWFDSLETRVTHLEDVVKSLR</sequence>
<gene>
    <name evidence="2" type="ORF">KK1_031727</name>
</gene>
<organism evidence="2 3">
    <name type="scientific">Cajanus cajan</name>
    <name type="common">Pigeon pea</name>
    <name type="synonym">Cajanus indicus</name>
    <dbReference type="NCBI Taxonomy" id="3821"/>
    <lineage>
        <taxon>Eukaryota</taxon>
        <taxon>Viridiplantae</taxon>
        <taxon>Streptophyta</taxon>
        <taxon>Embryophyta</taxon>
        <taxon>Tracheophyta</taxon>
        <taxon>Spermatophyta</taxon>
        <taxon>Magnoliopsida</taxon>
        <taxon>eudicotyledons</taxon>
        <taxon>Gunneridae</taxon>
        <taxon>Pentapetalae</taxon>
        <taxon>rosids</taxon>
        <taxon>fabids</taxon>
        <taxon>Fabales</taxon>
        <taxon>Fabaceae</taxon>
        <taxon>Papilionoideae</taxon>
        <taxon>50 kb inversion clade</taxon>
        <taxon>NPAAA clade</taxon>
        <taxon>indigoferoid/millettioid clade</taxon>
        <taxon>Phaseoleae</taxon>
        <taxon>Cajanus</taxon>
    </lineage>
</organism>
<reference evidence="2" key="1">
    <citation type="journal article" date="2012" name="Nat. Biotechnol.">
        <title>Draft genome sequence of pigeonpea (Cajanus cajan), an orphan legume crop of resource-poor farmers.</title>
        <authorList>
            <person name="Varshney R.K."/>
            <person name="Chen W."/>
            <person name="Li Y."/>
            <person name="Bharti A.K."/>
            <person name="Saxena R.K."/>
            <person name="Schlueter J.A."/>
            <person name="Donoghue M.T."/>
            <person name="Azam S."/>
            <person name="Fan G."/>
            <person name="Whaley A.M."/>
            <person name="Farmer A.D."/>
            <person name="Sheridan J."/>
            <person name="Iwata A."/>
            <person name="Tuteja R."/>
            <person name="Penmetsa R.V."/>
            <person name="Wu W."/>
            <person name="Upadhyaya H.D."/>
            <person name="Yang S.P."/>
            <person name="Shah T."/>
            <person name="Saxena K.B."/>
            <person name="Michael T."/>
            <person name="McCombie W.R."/>
            <person name="Yang B."/>
            <person name="Zhang G."/>
            <person name="Yang H."/>
            <person name="Wang J."/>
            <person name="Spillane C."/>
            <person name="Cook D.R."/>
            <person name="May G.D."/>
            <person name="Xu X."/>
            <person name="Jackson S.A."/>
        </authorList>
    </citation>
    <scope>NUCLEOTIDE SEQUENCE [LARGE SCALE GENOMIC DNA]</scope>
</reference>
<evidence type="ECO:0000259" key="1">
    <source>
        <dbReference type="Pfam" id="PF20167"/>
    </source>
</evidence>
<dbReference type="Proteomes" id="UP000075243">
    <property type="component" value="Unassembled WGS sequence"/>
</dbReference>
<dbReference type="AlphaFoldDB" id="A0A151RVS5"/>
<evidence type="ECO:0000313" key="2">
    <source>
        <dbReference type="EMBL" id="KYP46634.1"/>
    </source>
</evidence>
<feature type="domain" description="Putative plant transposon protein" evidence="1">
    <location>
        <begin position="4"/>
        <end position="170"/>
    </location>
</feature>
<keyword evidence="3" id="KW-1185">Reference proteome</keyword>
<dbReference type="EMBL" id="KQ483551">
    <property type="protein sequence ID" value="KYP46634.1"/>
    <property type="molecule type" value="Genomic_DNA"/>
</dbReference>
<evidence type="ECO:0000313" key="3">
    <source>
        <dbReference type="Proteomes" id="UP000075243"/>
    </source>
</evidence>
<proteinExistence type="predicted"/>
<accession>A0A151RVS5</accession>
<protein>
    <recommendedName>
        <fullName evidence="1">Putative plant transposon protein domain-containing protein</fullName>
    </recommendedName>
</protein>
<dbReference type="OMA" id="PYWITIF"/>